<sequence>MTLLSHSFRSIDIFFIAPPTDFIDTVLALDSFLLSALQSNASIYSAFQELTKTTLDSIPKTWRQFDYEYFGGSPMCNIRPATNFVQTSFAFDDTCGQPKQMQITITPQSAPFAYTLLCTTNISSLDICDLYFIYNGLILNTAIPESILAWAPNATLNDVEIIQFAQLNSTSVILRQHLLHNEWPFFGYVGVYEWVYDHREVISFERDTGIFVVLSEPLE</sequence>
<keyword evidence="2" id="KW-1185">Reference proteome</keyword>
<dbReference type="OrthoDB" id="10558270at2759"/>
<dbReference type="Proteomes" id="UP000243217">
    <property type="component" value="Unassembled WGS sequence"/>
</dbReference>
<name>A0A1W0A5P2_9STRA</name>
<accession>A0A1W0A5P2</accession>
<protein>
    <submittedName>
        <fullName evidence="1">Uncharacterized protein</fullName>
    </submittedName>
</protein>
<reference evidence="1 2" key="1">
    <citation type="journal article" date="2014" name="Genome Biol. Evol.">
        <title>The secreted proteins of Achlya hypogyna and Thraustotheca clavata identify the ancestral oomycete secretome and reveal gene acquisitions by horizontal gene transfer.</title>
        <authorList>
            <person name="Misner I."/>
            <person name="Blouin N."/>
            <person name="Leonard G."/>
            <person name="Richards T.A."/>
            <person name="Lane C.E."/>
        </authorList>
    </citation>
    <scope>NUCLEOTIDE SEQUENCE [LARGE SCALE GENOMIC DNA]</scope>
    <source>
        <strain evidence="1 2">ATCC 34112</strain>
    </source>
</reference>
<gene>
    <name evidence="1" type="ORF">THRCLA_02358</name>
</gene>
<dbReference type="EMBL" id="JNBS01000447">
    <property type="protein sequence ID" value="OQS05529.1"/>
    <property type="molecule type" value="Genomic_DNA"/>
</dbReference>
<dbReference type="AlphaFoldDB" id="A0A1W0A5P2"/>
<evidence type="ECO:0000313" key="1">
    <source>
        <dbReference type="EMBL" id="OQS05529.1"/>
    </source>
</evidence>
<organism evidence="1 2">
    <name type="scientific">Thraustotheca clavata</name>
    <dbReference type="NCBI Taxonomy" id="74557"/>
    <lineage>
        <taxon>Eukaryota</taxon>
        <taxon>Sar</taxon>
        <taxon>Stramenopiles</taxon>
        <taxon>Oomycota</taxon>
        <taxon>Saprolegniomycetes</taxon>
        <taxon>Saprolegniales</taxon>
        <taxon>Achlyaceae</taxon>
        <taxon>Thraustotheca</taxon>
    </lineage>
</organism>
<proteinExistence type="predicted"/>
<evidence type="ECO:0000313" key="2">
    <source>
        <dbReference type="Proteomes" id="UP000243217"/>
    </source>
</evidence>
<comment type="caution">
    <text evidence="1">The sequence shown here is derived from an EMBL/GenBank/DDBJ whole genome shotgun (WGS) entry which is preliminary data.</text>
</comment>